<evidence type="ECO:0000313" key="3">
    <source>
        <dbReference type="Proteomes" id="UP001497516"/>
    </source>
</evidence>
<evidence type="ECO:0008006" key="4">
    <source>
        <dbReference type="Google" id="ProtNLM"/>
    </source>
</evidence>
<feature type="compositionally biased region" description="Low complexity" evidence="1">
    <location>
        <begin position="20"/>
        <end position="37"/>
    </location>
</feature>
<evidence type="ECO:0000313" key="2">
    <source>
        <dbReference type="EMBL" id="CAL1395063.1"/>
    </source>
</evidence>
<feature type="region of interest" description="Disordered" evidence="1">
    <location>
        <begin position="116"/>
        <end position="144"/>
    </location>
</feature>
<sequence>MDGLFSSLTKAVSGKEEHAPAAGDSSKDAAAGGPAPSNAELLASAKVVAEAAQSAMSSKSDSIDKAKVAGAAEDLVEAAGKYGKLDEKGYGQYVDKAEEYLRQYSGSKPADAAAAAAVAAAPPADKPAEEGKKEKPAEGGSLGGYAKMAEGFFK</sequence>
<accession>A0AAV2FBG1</accession>
<proteinExistence type="predicted"/>
<protein>
    <recommendedName>
        <fullName evidence="4">Nodulin-related protein 1</fullName>
    </recommendedName>
</protein>
<dbReference type="PANTHER" id="PTHR35098">
    <property type="entry name" value="EXPRESSED PROTEIN"/>
    <property type="match status" value="1"/>
</dbReference>
<evidence type="ECO:0000256" key="1">
    <source>
        <dbReference type="SAM" id="MobiDB-lite"/>
    </source>
</evidence>
<keyword evidence="3" id="KW-1185">Reference proteome</keyword>
<feature type="compositionally biased region" description="Polar residues" evidence="1">
    <location>
        <begin position="1"/>
        <end position="10"/>
    </location>
</feature>
<reference evidence="2 3" key="1">
    <citation type="submission" date="2024-04" db="EMBL/GenBank/DDBJ databases">
        <authorList>
            <person name="Fracassetti M."/>
        </authorList>
    </citation>
    <scope>NUCLEOTIDE SEQUENCE [LARGE SCALE GENOMIC DNA]</scope>
</reference>
<gene>
    <name evidence="2" type="ORF">LTRI10_LOCUS35521</name>
</gene>
<dbReference type="InterPro" id="IPR040294">
    <property type="entry name" value="Nodulin-rel_1/2"/>
</dbReference>
<feature type="region of interest" description="Disordered" evidence="1">
    <location>
        <begin position="1"/>
        <end position="37"/>
    </location>
</feature>
<dbReference type="GO" id="GO:0010115">
    <property type="term" value="P:regulation of abscisic acid biosynthetic process"/>
    <property type="evidence" value="ECO:0007669"/>
    <property type="project" value="InterPro"/>
</dbReference>
<dbReference type="PANTHER" id="PTHR35098:SF11">
    <property type="entry name" value="NODULIN-RELATED PROTEIN 1-LIKE"/>
    <property type="match status" value="1"/>
</dbReference>
<dbReference type="AlphaFoldDB" id="A0AAV2FBG1"/>
<feature type="compositionally biased region" description="Basic and acidic residues" evidence="1">
    <location>
        <begin position="126"/>
        <end position="137"/>
    </location>
</feature>
<dbReference type="EMBL" id="OZ034819">
    <property type="protein sequence ID" value="CAL1395063.1"/>
    <property type="molecule type" value="Genomic_DNA"/>
</dbReference>
<dbReference type="GO" id="GO:0009408">
    <property type="term" value="P:response to heat"/>
    <property type="evidence" value="ECO:0007669"/>
    <property type="project" value="InterPro"/>
</dbReference>
<dbReference type="Proteomes" id="UP001497516">
    <property type="component" value="Chromosome 6"/>
</dbReference>
<name>A0AAV2FBG1_9ROSI</name>
<organism evidence="2 3">
    <name type="scientific">Linum trigynum</name>
    <dbReference type="NCBI Taxonomy" id="586398"/>
    <lineage>
        <taxon>Eukaryota</taxon>
        <taxon>Viridiplantae</taxon>
        <taxon>Streptophyta</taxon>
        <taxon>Embryophyta</taxon>
        <taxon>Tracheophyta</taxon>
        <taxon>Spermatophyta</taxon>
        <taxon>Magnoliopsida</taxon>
        <taxon>eudicotyledons</taxon>
        <taxon>Gunneridae</taxon>
        <taxon>Pentapetalae</taxon>
        <taxon>rosids</taxon>
        <taxon>fabids</taxon>
        <taxon>Malpighiales</taxon>
        <taxon>Linaceae</taxon>
        <taxon>Linum</taxon>
    </lineage>
</organism>